<dbReference type="Gene3D" id="3.10.450.50">
    <property type="match status" value="1"/>
</dbReference>
<evidence type="ECO:0000313" key="1">
    <source>
        <dbReference type="EMBL" id="SEP54575.1"/>
    </source>
</evidence>
<keyword evidence="2" id="KW-1185">Reference proteome</keyword>
<dbReference type="EMBL" id="FOEF01000058">
    <property type="protein sequence ID" value="SEP54575.1"/>
    <property type="molecule type" value="Genomic_DNA"/>
</dbReference>
<dbReference type="AlphaFoldDB" id="A0A1H8YQT8"/>
<protein>
    <recommendedName>
        <fullName evidence="3">SnoaL-like domain-containing protein</fullName>
    </recommendedName>
</protein>
<dbReference type="RefSeq" id="WP_091629909.1">
    <property type="nucleotide sequence ID" value="NZ_FOEF01000058.1"/>
</dbReference>
<dbReference type="SUPFAM" id="SSF54427">
    <property type="entry name" value="NTF2-like"/>
    <property type="match status" value="1"/>
</dbReference>
<gene>
    <name evidence="1" type="ORF">SAMN04489732_1581</name>
</gene>
<evidence type="ECO:0008006" key="3">
    <source>
        <dbReference type="Google" id="ProtNLM"/>
    </source>
</evidence>
<accession>A0A1H8YQT8</accession>
<dbReference type="OrthoDB" id="4762924at2"/>
<organism evidence="1 2">
    <name type="scientific">Amycolatopsis saalfeldensis</name>
    <dbReference type="NCBI Taxonomy" id="394193"/>
    <lineage>
        <taxon>Bacteria</taxon>
        <taxon>Bacillati</taxon>
        <taxon>Actinomycetota</taxon>
        <taxon>Actinomycetes</taxon>
        <taxon>Pseudonocardiales</taxon>
        <taxon>Pseudonocardiaceae</taxon>
        <taxon>Amycolatopsis</taxon>
    </lineage>
</organism>
<reference evidence="1 2" key="1">
    <citation type="submission" date="2016-10" db="EMBL/GenBank/DDBJ databases">
        <authorList>
            <person name="de Groot N.N."/>
        </authorList>
    </citation>
    <scope>NUCLEOTIDE SEQUENCE [LARGE SCALE GENOMIC DNA]</scope>
    <source>
        <strain evidence="1 2">DSM 44993</strain>
    </source>
</reference>
<proteinExistence type="predicted"/>
<dbReference type="InterPro" id="IPR032710">
    <property type="entry name" value="NTF2-like_dom_sf"/>
</dbReference>
<sequence>MSEKLTDHAVLAFVTALNAGDRAAFRAALTDDAAMSDDGTERDLGDWTEREIFSSQGHLDTDSLESVADGGRSFVTTYSNATWGGMRTRWHFVVRDGKIARFETGQA</sequence>
<evidence type="ECO:0000313" key="2">
    <source>
        <dbReference type="Proteomes" id="UP000198582"/>
    </source>
</evidence>
<dbReference type="Proteomes" id="UP000198582">
    <property type="component" value="Unassembled WGS sequence"/>
</dbReference>
<name>A0A1H8YQT8_9PSEU</name>